<name>A0ABP7GS25_9FLAO</name>
<accession>A0ABP7GS25</accession>
<organism evidence="1 2">
    <name type="scientific">Flavobacterium ginsengiterrae</name>
    <dbReference type="NCBI Taxonomy" id="871695"/>
    <lineage>
        <taxon>Bacteria</taxon>
        <taxon>Pseudomonadati</taxon>
        <taxon>Bacteroidota</taxon>
        <taxon>Flavobacteriia</taxon>
        <taxon>Flavobacteriales</taxon>
        <taxon>Flavobacteriaceae</taxon>
        <taxon>Flavobacterium</taxon>
    </lineage>
</organism>
<gene>
    <name evidence="1" type="ORF">GCM10022423_29580</name>
</gene>
<dbReference type="Proteomes" id="UP001500748">
    <property type="component" value="Unassembled WGS sequence"/>
</dbReference>
<proteinExistence type="predicted"/>
<evidence type="ECO:0000313" key="2">
    <source>
        <dbReference type="Proteomes" id="UP001500748"/>
    </source>
</evidence>
<keyword evidence="2" id="KW-1185">Reference proteome</keyword>
<protein>
    <submittedName>
        <fullName evidence="1">AAA family ATPase</fullName>
    </submittedName>
</protein>
<dbReference type="EMBL" id="BAABDU010000004">
    <property type="protein sequence ID" value="GAA3773200.1"/>
    <property type="molecule type" value="Genomic_DNA"/>
</dbReference>
<sequence>MTDTASLNDLQLLAAAEKLIMNLEFRYNWIFLETADLGKKLDFLTALQWYSVEGAKNYGIRQQKNSSKASIFYKELTRSFAVKLKKIIADYSNEKKFDKKLEKKLRFQLIYQIDGETHEIKKDKNGLQFDDQTFFYTILLNYSLHSMNSKNLGAWIFKLFHKNDGYQTPNVINPYREEGIINVNSELALSTDRLVYNIIDQYRRGSKAVILNKYGFKRFILRLKDKRTYNLKELNVTYSDKEKFLEFLSRLPESMDFNIGHNGIGDLCIVYLIKKFQKIASIYIDHFYEPQNLEQTPFSEQIEKNREWKLAKTKEFLLSSDSHVARKFNQTYNFLVSIEQLGSELEFINSWNLFDDIRINEEELTRWIEFSVNKFALEAKGTHELINHLFPAIFDIDIEFEKKDGSRIKLSDLSSGEQQYIFNINTVTYHINNLKTIKPIEGTKIRNYNYINIVLDEIELYYHPEYQKNLIKDLRREIKKIDSLGDLKSFNIMFLTHSPFILSDIPNENILRLEDGFPSLRNFDPTFGANIHDLLANDFFLKGFMGEFAKSYITKLIRKIEKTQTAQLSKKKYNAYLDKINLIGEAVIRNSLKSLLDKKFKDYIDWERRLEEVDKEREFINKNLKNNGTT</sequence>
<reference evidence="2" key="1">
    <citation type="journal article" date="2019" name="Int. J. Syst. Evol. Microbiol.">
        <title>The Global Catalogue of Microorganisms (GCM) 10K type strain sequencing project: providing services to taxonomists for standard genome sequencing and annotation.</title>
        <authorList>
            <consortium name="The Broad Institute Genomics Platform"/>
            <consortium name="The Broad Institute Genome Sequencing Center for Infectious Disease"/>
            <person name="Wu L."/>
            <person name="Ma J."/>
        </authorList>
    </citation>
    <scope>NUCLEOTIDE SEQUENCE [LARGE SCALE GENOMIC DNA]</scope>
    <source>
        <strain evidence="2">JCM 17337</strain>
    </source>
</reference>
<evidence type="ECO:0000313" key="1">
    <source>
        <dbReference type="EMBL" id="GAA3773200.1"/>
    </source>
</evidence>
<comment type="caution">
    <text evidence="1">The sequence shown here is derived from an EMBL/GenBank/DDBJ whole genome shotgun (WGS) entry which is preliminary data.</text>
</comment>